<keyword evidence="2" id="KW-1185">Reference proteome</keyword>
<proteinExistence type="predicted"/>
<protein>
    <submittedName>
        <fullName evidence="1">Uncharacterized protein</fullName>
    </submittedName>
</protein>
<evidence type="ECO:0000313" key="2">
    <source>
        <dbReference type="Proteomes" id="UP000320496"/>
    </source>
</evidence>
<dbReference type="Proteomes" id="UP000320496">
    <property type="component" value="Chromosome"/>
</dbReference>
<sequence length="51" mass="5472">MLLIRAIPVATPRLASIASSLSVYPHHSASFNEAARGVENAHTHLVEEPLP</sequence>
<dbReference type="KEGG" id="mri:Mal4_00440"/>
<organism evidence="1 2">
    <name type="scientific">Maioricimonas rarisocia</name>
    <dbReference type="NCBI Taxonomy" id="2528026"/>
    <lineage>
        <taxon>Bacteria</taxon>
        <taxon>Pseudomonadati</taxon>
        <taxon>Planctomycetota</taxon>
        <taxon>Planctomycetia</taxon>
        <taxon>Planctomycetales</taxon>
        <taxon>Planctomycetaceae</taxon>
        <taxon>Maioricimonas</taxon>
    </lineage>
</organism>
<evidence type="ECO:0000313" key="1">
    <source>
        <dbReference type="EMBL" id="QDU35762.1"/>
    </source>
</evidence>
<dbReference type="EMBL" id="CP036275">
    <property type="protein sequence ID" value="QDU35762.1"/>
    <property type="molecule type" value="Genomic_DNA"/>
</dbReference>
<dbReference type="AlphaFoldDB" id="A0A517YZX7"/>
<accession>A0A517YZX7</accession>
<dbReference type="RefSeq" id="WP_197443946.1">
    <property type="nucleotide sequence ID" value="NZ_CP036275.1"/>
</dbReference>
<gene>
    <name evidence="1" type="ORF">Mal4_00440</name>
</gene>
<name>A0A517YZX7_9PLAN</name>
<reference evidence="1 2" key="1">
    <citation type="submission" date="2019-02" db="EMBL/GenBank/DDBJ databases">
        <title>Deep-cultivation of Planctomycetes and their phenomic and genomic characterization uncovers novel biology.</title>
        <authorList>
            <person name="Wiegand S."/>
            <person name="Jogler M."/>
            <person name="Boedeker C."/>
            <person name="Pinto D."/>
            <person name="Vollmers J."/>
            <person name="Rivas-Marin E."/>
            <person name="Kohn T."/>
            <person name="Peeters S.H."/>
            <person name="Heuer A."/>
            <person name="Rast P."/>
            <person name="Oberbeckmann S."/>
            <person name="Bunk B."/>
            <person name="Jeske O."/>
            <person name="Meyerdierks A."/>
            <person name="Storesund J.E."/>
            <person name="Kallscheuer N."/>
            <person name="Luecker S."/>
            <person name="Lage O.M."/>
            <person name="Pohl T."/>
            <person name="Merkel B.J."/>
            <person name="Hornburger P."/>
            <person name="Mueller R.-W."/>
            <person name="Bruemmer F."/>
            <person name="Labrenz M."/>
            <person name="Spormann A.M."/>
            <person name="Op den Camp H."/>
            <person name="Overmann J."/>
            <person name="Amann R."/>
            <person name="Jetten M.S.M."/>
            <person name="Mascher T."/>
            <person name="Medema M.H."/>
            <person name="Devos D.P."/>
            <person name="Kaster A.-K."/>
            <person name="Ovreas L."/>
            <person name="Rohde M."/>
            <person name="Galperin M.Y."/>
            <person name="Jogler C."/>
        </authorList>
    </citation>
    <scope>NUCLEOTIDE SEQUENCE [LARGE SCALE GENOMIC DNA]</scope>
    <source>
        <strain evidence="1 2">Mal4</strain>
    </source>
</reference>